<accession>A0A517NZP9</accession>
<evidence type="ECO:0000313" key="2">
    <source>
        <dbReference type="Proteomes" id="UP000319817"/>
    </source>
</evidence>
<name>A0A517NZP9_9BACT</name>
<dbReference type="SUPFAM" id="SSF53335">
    <property type="entry name" value="S-adenosyl-L-methionine-dependent methyltransferases"/>
    <property type="match status" value="1"/>
</dbReference>
<dbReference type="InterPro" id="IPR029063">
    <property type="entry name" value="SAM-dependent_MTases_sf"/>
</dbReference>
<dbReference type="Proteomes" id="UP000319817">
    <property type="component" value="Chromosome"/>
</dbReference>
<gene>
    <name evidence="1" type="ORF">K239x_46140</name>
</gene>
<reference evidence="1 2" key="1">
    <citation type="submission" date="2019-02" db="EMBL/GenBank/DDBJ databases">
        <title>Deep-cultivation of Planctomycetes and their phenomic and genomic characterization uncovers novel biology.</title>
        <authorList>
            <person name="Wiegand S."/>
            <person name="Jogler M."/>
            <person name="Boedeker C."/>
            <person name="Pinto D."/>
            <person name="Vollmers J."/>
            <person name="Rivas-Marin E."/>
            <person name="Kohn T."/>
            <person name="Peeters S.H."/>
            <person name="Heuer A."/>
            <person name="Rast P."/>
            <person name="Oberbeckmann S."/>
            <person name="Bunk B."/>
            <person name="Jeske O."/>
            <person name="Meyerdierks A."/>
            <person name="Storesund J.E."/>
            <person name="Kallscheuer N."/>
            <person name="Luecker S."/>
            <person name="Lage O.M."/>
            <person name="Pohl T."/>
            <person name="Merkel B.J."/>
            <person name="Hornburger P."/>
            <person name="Mueller R.-W."/>
            <person name="Bruemmer F."/>
            <person name="Labrenz M."/>
            <person name="Spormann A.M."/>
            <person name="Op den Camp H."/>
            <person name="Overmann J."/>
            <person name="Amann R."/>
            <person name="Jetten M.S.M."/>
            <person name="Mascher T."/>
            <person name="Medema M.H."/>
            <person name="Devos D.P."/>
            <person name="Kaster A.-K."/>
            <person name="Ovreas L."/>
            <person name="Rohde M."/>
            <person name="Galperin M.Y."/>
            <person name="Jogler C."/>
        </authorList>
    </citation>
    <scope>NUCLEOTIDE SEQUENCE [LARGE SCALE GENOMIC DNA]</scope>
    <source>
        <strain evidence="1 2">K23_9</strain>
    </source>
</reference>
<keyword evidence="2" id="KW-1185">Reference proteome</keyword>
<evidence type="ECO:0000313" key="1">
    <source>
        <dbReference type="EMBL" id="QDT12604.1"/>
    </source>
</evidence>
<dbReference type="EMBL" id="CP036526">
    <property type="protein sequence ID" value="QDT12604.1"/>
    <property type="molecule type" value="Genomic_DNA"/>
</dbReference>
<protein>
    <recommendedName>
        <fullName evidence="3">THUMP-like domain-containing protein</fullName>
    </recommendedName>
</protein>
<organism evidence="1 2">
    <name type="scientific">Stieleria marina</name>
    <dbReference type="NCBI Taxonomy" id="1930275"/>
    <lineage>
        <taxon>Bacteria</taxon>
        <taxon>Pseudomonadati</taxon>
        <taxon>Planctomycetota</taxon>
        <taxon>Planctomycetia</taxon>
        <taxon>Pirellulales</taxon>
        <taxon>Pirellulaceae</taxon>
        <taxon>Stieleria</taxon>
    </lineage>
</organism>
<evidence type="ECO:0008006" key="3">
    <source>
        <dbReference type="Google" id="ProtNLM"/>
    </source>
</evidence>
<dbReference type="CDD" id="cd02440">
    <property type="entry name" value="AdoMet_MTases"/>
    <property type="match status" value="1"/>
</dbReference>
<dbReference type="AlphaFoldDB" id="A0A517NZP9"/>
<proteinExistence type="predicted"/>
<sequence>MSFLPQSKFLPRVPSRLPDPLNETSRLRCEEIITSLASQDISVAQTRHINEELGVDLASLVLSSAMLQSKAIAKLGEGRWWITDKSLQQATPWQVARLKASWFGAGDVYDLCCGIGGDAVHLAKDHSVVAVDASDAVCLMVKENLRNHVGGGAVVINGDVLEQSIPGESLIHVDPDRRADDRRSVDPNQYSPAWNDVAKLVGRVRGGAVKLAPAAEAMPVQRDDVHRVWISLAGTVREQCLLFGETVAVFRSRAMATDSLSDVSAVVVRRDGASSVFCPKLPLRNVDPIVSVKEPVDWMVDPDAAIRSAGLTEAFAAEFGLSALGGPEGFLTGQAKCDGVGVDDANAIERFAICERVVWQGSCDDRKLRKELRARDLYPKRIKTRGVSFDPNQMEKKLRQSGDQPCSLWLGRNGKRHYAAMTVGASCKPK</sequence>
<dbReference type="Gene3D" id="3.40.50.150">
    <property type="entry name" value="Vaccinia Virus protein VP39"/>
    <property type="match status" value="1"/>
</dbReference>